<protein>
    <submittedName>
        <fullName evidence="1">Uncharacterized protein</fullName>
    </submittedName>
</protein>
<evidence type="ECO:0000313" key="2">
    <source>
        <dbReference type="Proteomes" id="UP000323671"/>
    </source>
</evidence>
<proteinExistence type="predicted"/>
<reference evidence="1 2" key="1">
    <citation type="submission" date="2017-07" db="EMBL/GenBank/DDBJ databases">
        <title>Complete genome sequence of Oryzomicrobium terrae TPP412.</title>
        <authorList>
            <person name="Chiu L.-W."/>
            <person name="Lo K.-J."/>
            <person name="Tsai Y.-M."/>
            <person name="Lin S.-S."/>
            <person name="Kuo C.-H."/>
            <person name="Liu C.-T."/>
        </authorList>
    </citation>
    <scope>NUCLEOTIDE SEQUENCE [LARGE SCALE GENOMIC DNA]</scope>
    <source>
        <strain evidence="1 2">TPP412</strain>
    </source>
</reference>
<dbReference type="KEGG" id="otr:OTERR_10120"/>
<dbReference type="InterPro" id="IPR003787">
    <property type="entry name" value="Sulphur_relay_DsrE/F-like"/>
</dbReference>
<dbReference type="PANTHER" id="PTHR34655">
    <property type="entry name" value="CONSERVED WITHIN P. AEROPHILUM"/>
    <property type="match status" value="1"/>
</dbReference>
<dbReference type="Pfam" id="PF02635">
    <property type="entry name" value="DsrE"/>
    <property type="match status" value="1"/>
</dbReference>
<dbReference type="RefSeq" id="WP_054622337.1">
    <property type="nucleotide sequence ID" value="NZ_CP022579.1"/>
</dbReference>
<dbReference type="InterPro" id="IPR027396">
    <property type="entry name" value="DsrEFH-like"/>
</dbReference>
<dbReference type="PANTHER" id="PTHR34655:SF2">
    <property type="entry name" value="PEROXIREDOXIN FAMILY PROTEIN"/>
    <property type="match status" value="1"/>
</dbReference>
<name>A0A5C1E8D5_9RHOO</name>
<dbReference type="SUPFAM" id="SSF75169">
    <property type="entry name" value="DsrEFH-like"/>
    <property type="match status" value="1"/>
</dbReference>
<keyword evidence="2" id="KW-1185">Reference proteome</keyword>
<dbReference type="AlphaFoldDB" id="A0A5C1E8D5"/>
<accession>A0A5C1E8D5</accession>
<dbReference type="Gene3D" id="3.40.1260.10">
    <property type="entry name" value="DsrEFH-like"/>
    <property type="match status" value="1"/>
</dbReference>
<dbReference type="EMBL" id="CP022579">
    <property type="protein sequence ID" value="QEL64488.1"/>
    <property type="molecule type" value="Genomic_DNA"/>
</dbReference>
<gene>
    <name evidence="1" type="ORF">OTERR_10120</name>
</gene>
<organism evidence="1 2">
    <name type="scientific">Oryzomicrobium terrae</name>
    <dbReference type="NCBI Taxonomy" id="1735038"/>
    <lineage>
        <taxon>Bacteria</taxon>
        <taxon>Pseudomonadati</taxon>
        <taxon>Pseudomonadota</taxon>
        <taxon>Betaproteobacteria</taxon>
        <taxon>Rhodocyclales</taxon>
        <taxon>Rhodocyclaceae</taxon>
        <taxon>Oryzomicrobium</taxon>
    </lineage>
</organism>
<sequence length="138" mass="14447">MTTEASAPPLATRLAILVWGADPEAPQRCATPFYFAATAAAFDAEVEMYFTARAVELLRAGVAETLRAAEGDANAAGKTVAHFLREAAALGVKMFACPTAMAAQGLPAAELRREVTGQAGAAAYIGRTLDPAWRTLTF</sequence>
<evidence type="ECO:0000313" key="1">
    <source>
        <dbReference type="EMBL" id="QEL64488.1"/>
    </source>
</evidence>
<dbReference type="Proteomes" id="UP000323671">
    <property type="component" value="Chromosome"/>
</dbReference>